<keyword evidence="2" id="KW-0521">NADP</keyword>
<dbReference type="Pfam" id="PF05368">
    <property type="entry name" value="NmrA"/>
    <property type="match status" value="1"/>
</dbReference>
<evidence type="ECO:0000259" key="3">
    <source>
        <dbReference type="Pfam" id="PF05368"/>
    </source>
</evidence>
<dbReference type="AlphaFoldDB" id="A0A544QMV0"/>
<keyword evidence="5" id="KW-1185">Reference proteome</keyword>
<reference evidence="4 5" key="1">
    <citation type="submission" date="2019-02" db="EMBL/GenBank/DDBJ databases">
        <title>Halonotius sp. a new haloqrchaeon isolated from saline water.</title>
        <authorList>
            <person name="Duran-Viseras A."/>
            <person name="Sanchez-Porro C."/>
            <person name="Ventosa A."/>
        </authorList>
    </citation>
    <scope>NUCLEOTIDE SEQUENCE [LARGE SCALE GENOMIC DNA]</scope>
    <source>
        <strain evidence="4 5">F9-27</strain>
    </source>
</reference>
<feature type="domain" description="NmrA-like" evidence="3">
    <location>
        <begin position="20"/>
        <end position="297"/>
    </location>
</feature>
<dbReference type="CDD" id="cd05251">
    <property type="entry name" value="NmrA_like_SDR_a"/>
    <property type="match status" value="1"/>
</dbReference>
<evidence type="ECO:0000313" key="4">
    <source>
        <dbReference type="EMBL" id="TQQ80247.1"/>
    </source>
</evidence>
<dbReference type="SUPFAM" id="SSF51735">
    <property type="entry name" value="NAD(P)-binding Rossmann-fold domains"/>
    <property type="match status" value="1"/>
</dbReference>
<comment type="similarity">
    <text evidence="1">Belongs to the NmrA-type oxidoreductase family.</text>
</comment>
<dbReference type="PANTHER" id="PTHR42748:SF7">
    <property type="entry name" value="NMRA LIKE REDOX SENSOR 1-RELATED"/>
    <property type="match status" value="1"/>
</dbReference>
<proteinExistence type="inferred from homology"/>
<comment type="caution">
    <text evidence="4">The sequence shown here is derived from an EMBL/GenBank/DDBJ whole genome shotgun (WGS) entry which is preliminary data.</text>
</comment>
<evidence type="ECO:0000313" key="5">
    <source>
        <dbReference type="Proteomes" id="UP000315385"/>
    </source>
</evidence>
<sequence length="310" mass="33253">MARVSGSDSINRRKRESPMTMNVLVTGATGTQGGSVVSQLLSGTYGACDVYGLTRTATGHAARTLESRGVTVLEGDLTDAERMRECCTDMDAVFGVTTFFEAGTDAETEQGITLAEAADDAGVERFVFSSVGRADEAPLAHFASKAQIEKRVKELGFEHTILRPVFFMQNFATYHGEELDEGTLSMPMAPDTPLALLDAMDIGKAVGMALQDGDRFGGKTIELAGDNRTPVEIATALSTELGHEITHVRPDLDDYRAMAGDEMAEMYDWFDTVGYGSNPTADAEAYGLNPNDFASFLSKGEPFQSVQPGV</sequence>
<dbReference type="InterPro" id="IPR051164">
    <property type="entry name" value="NmrA-like_oxidored"/>
</dbReference>
<dbReference type="Gene3D" id="3.90.25.10">
    <property type="entry name" value="UDP-galactose 4-epimerase, domain 1"/>
    <property type="match status" value="1"/>
</dbReference>
<evidence type="ECO:0000256" key="1">
    <source>
        <dbReference type="ARBA" id="ARBA00006328"/>
    </source>
</evidence>
<gene>
    <name evidence="4" type="ORF">EWF95_07055</name>
</gene>
<dbReference type="EMBL" id="SESI01000002">
    <property type="protein sequence ID" value="TQQ80247.1"/>
    <property type="molecule type" value="Genomic_DNA"/>
</dbReference>
<dbReference type="InterPro" id="IPR036291">
    <property type="entry name" value="NAD(P)-bd_dom_sf"/>
</dbReference>
<dbReference type="PANTHER" id="PTHR42748">
    <property type="entry name" value="NITROGEN METABOLITE REPRESSION PROTEIN NMRA FAMILY MEMBER"/>
    <property type="match status" value="1"/>
</dbReference>
<protein>
    <submittedName>
        <fullName evidence="4">NmrA/HSCARG family protein</fullName>
    </submittedName>
</protein>
<evidence type="ECO:0000256" key="2">
    <source>
        <dbReference type="ARBA" id="ARBA00022857"/>
    </source>
</evidence>
<dbReference type="InterPro" id="IPR008030">
    <property type="entry name" value="NmrA-like"/>
</dbReference>
<dbReference type="Gene3D" id="3.40.50.720">
    <property type="entry name" value="NAD(P)-binding Rossmann-like Domain"/>
    <property type="match status" value="1"/>
</dbReference>
<name>A0A544QMV0_9EURY</name>
<accession>A0A544QMV0</accession>
<organism evidence="4 5">
    <name type="scientific">Halonotius roseus</name>
    <dbReference type="NCBI Taxonomy" id="2511997"/>
    <lineage>
        <taxon>Archaea</taxon>
        <taxon>Methanobacteriati</taxon>
        <taxon>Methanobacteriota</taxon>
        <taxon>Stenosarchaea group</taxon>
        <taxon>Halobacteria</taxon>
        <taxon>Halobacteriales</taxon>
        <taxon>Haloferacaceae</taxon>
        <taxon>Halonotius</taxon>
    </lineage>
</organism>
<dbReference type="Proteomes" id="UP000315385">
    <property type="component" value="Unassembled WGS sequence"/>
</dbReference>